<dbReference type="EMBL" id="CAEZYY010000005">
    <property type="protein sequence ID" value="CAB4744667.1"/>
    <property type="molecule type" value="Genomic_DNA"/>
</dbReference>
<reference evidence="3" key="1">
    <citation type="submission" date="2020-05" db="EMBL/GenBank/DDBJ databases">
        <authorList>
            <person name="Chiriac C."/>
            <person name="Salcher M."/>
            <person name="Ghai R."/>
            <person name="Kavagutti S V."/>
        </authorList>
    </citation>
    <scope>NUCLEOTIDE SEQUENCE</scope>
</reference>
<dbReference type="InterPro" id="IPR042177">
    <property type="entry name" value="Cell/Rod_1"/>
</dbReference>
<sequence length="351" mass="36764">MNRFTRRRVIVLLVLTSVLLITFNSTSTGLIGNTRTAFGYVFRPFKGATRVVTRPVRNAWRGVTNYGELERDNLNLRDQLARQVGNAAAAEAFVQEHNELLKLQQLPIGPSISTVIAQVIGTTPRGDQQTVEINQGTRRGVRVGMPVVNGSGLVGRVTAVFPDGAIVRLITDPQFVLSVRVTCASAIPGIIGPPTTTTSTTTTIASPVITDPVAGATGADGTPSPGTTSTTSTVYNAFAPGSTVPIAGSGGTATRCDRETGSIRGRGRSELPLIGLLNDDAISRAILVGDQVVTAGGTDSLAPPNLPVGRVGRVVLRRGDSPVVEVKLNADLAHLNFVEVLLYLPVSEVGG</sequence>
<evidence type="ECO:0000313" key="2">
    <source>
        <dbReference type="EMBL" id="CAB4694351.1"/>
    </source>
</evidence>
<protein>
    <submittedName>
        <fullName evidence="3">Unannotated protein</fullName>
    </submittedName>
</protein>
<dbReference type="Gene3D" id="2.40.10.340">
    <property type="entry name" value="Rod shape-determining protein MreC, domain 1"/>
    <property type="match status" value="1"/>
</dbReference>
<dbReference type="PANTHER" id="PTHR34138:SF1">
    <property type="entry name" value="CELL SHAPE-DETERMINING PROTEIN MREC"/>
    <property type="match status" value="1"/>
</dbReference>
<organism evidence="3">
    <name type="scientific">freshwater metagenome</name>
    <dbReference type="NCBI Taxonomy" id="449393"/>
    <lineage>
        <taxon>unclassified sequences</taxon>
        <taxon>metagenomes</taxon>
        <taxon>ecological metagenomes</taxon>
    </lineage>
</organism>
<proteinExistence type="predicted"/>
<dbReference type="InterPro" id="IPR055342">
    <property type="entry name" value="MreC_beta-barrel_core"/>
</dbReference>
<dbReference type="GO" id="GO:0008360">
    <property type="term" value="P:regulation of cell shape"/>
    <property type="evidence" value="ECO:0007669"/>
    <property type="project" value="InterPro"/>
</dbReference>
<dbReference type="Pfam" id="PF04085">
    <property type="entry name" value="MreC"/>
    <property type="match status" value="2"/>
</dbReference>
<dbReference type="PIRSF" id="PIRSF038471">
    <property type="entry name" value="MreC"/>
    <property type="match status" value="1"/>
</dbReference>
<dbReference type="InterPro" id="IPR007221">
    <property type="entry name" value="MreC"/>
</dbReference>
<name>A0A6J6TD80_9ZZZZ</name>
<evidence type="ECO:0000313" key="3">
    <source>
        <dbReference type="EMBL" id="CAB4744667.1"/>
    </source>
</evidence>
<dbReference type="EMBL" id="CAEZXX010000006">
    <property type="protein sequence ID" value="CAB4694351.1"/>
    <property type="molecule type" value="Genomic_DNA"/>
</dbReference>
<feature type="domain" description="Rod shape-determining protein MreC beta-barrel core" evidence="1">
    <location>
        <begin position="228"/>
        <end position="341"/>
    </location>
</feature>
<dbReference type="PANTHER" id="PTHR34138">
    <property type="entry name" value="CELL SHAPE-DETERMINING PROTEIN MREC"/>
    <property type="match status" value="1"/>
</dbReference>
<dbReference type="GO" id="GO:0005886">
    <property type="term" value="C:plasma membrane"/>
    <property type="evidence" value="ECO:0007669"/>
    <property type="project" value="TreeGrafter"/>
</dbReference>
<gene>
    <name evidence="2" type="ORF">UFOPK2602_00201</name>
    <name evidence="3" type="ORF">UFOPK2806_00631</name>
</gene>
<feature type="domain" description="Rod shape-determining protein MreC beta-barrel core" evidence="1">
    <location>
        <begin position="119"/>
        <end position="191"/>
    </location>
</feature>
<accession>A0A6J6TD80</accession>
<dbReference type="AlphaFoldDB" id="A0A6J6TD80"/>
<evidence type="ECO:0000259" key="1">
    <source>
        <dbReference type="Pfam" id="PF04085"/>
    </source>
</evidence>